<evidence type="ECO:0000313" key="2">
    <source>
        <dbReference type="EMBL" id="SUZ84913.1"/>
    </source>
</evidence>
<dbReference type="Gene3D" id="3.40.50.12780">
    <property type="entry name" value="N-terminal domain of ligase-like"/>
    <property type="match status" value="1"/>
</dbReference>
<protein>
    <recommendedName>
        <fullName evidence="1">AMP-dependent synthetase/ligase domain-containing protein</fullName>
    </recommendedName>
</protein>
<sequence length="223" mass="25337">MSLTLYTSGSTDEPKLITHSWDFIKRSAHRSATEIGLTKDDIVLDVFPANTIAHYTITGLPAFVSGAQYVCSNFNAYTYPKLFKHVKPTYISLIPRHLELLNKTKDFKDLDMSCVRYMVTGSAKIEQEFIDTFKAKGVQTIANWYGMTEVPPPVLIGYDSVKFNMKSVSNDHVMFQSIHDPYPFNLAECIINGKSTGDIFDMDKQEFSHRRKEANGQTWKTDV</sequence>
<evidence type="ECO:0000259" key="1">
    <source>
        <dbReference type="Pfam" id="PF00501"/>
    </source>
</evidence>
<dbReference type="PANTHER" id="PTHR24096">
    <property type="entry name" value="LONG-CHAIN-FATTY-ACID--COA LIGASE"/>
    <property type="match status" value="1"/>
</dbReference>
<name>A0A381R5R6_9ZZZZ</name>
<dbReference type="Pfam" id="PF00501">
    <property type="entry name" value="AMP-binding"/>
    <property type="match status" value="1"/>
</dbReference>
<gene>
    <name evidence="2" type="ORF">METZ01_LOCUS37767</name>
</gene>
<dbReference type="GO" id="GO:0016405">
    <property type="term" value="F:CoA-ligase activity"/>
    <property type="evidence" value="ECO:0007669"/>
    <property type="project" value="TreeGrafter"/>
</dbReference>
<proteinExistence type="predicted"/>
<dbReference type="InterPro" id="IPR000873">
    <property type="entry name" value="AMP-dep_synth/lig_dom"/>
</dbReference>
<accession>A0A381R5R6</accession>
<dbReference type="SUPFAM" id="SSF56801">
    <property type="entry name" value="Acetyl-CoA synthetase-like"/>
    <property type="match status" value="1"/>
</dbReference>
<reference evidence="2" key="1">
    <citation type="submission" date="2018-05" db="EMBL/GenBank/DDBJ databases">
        <authorList>
            <person name="Lanie J.A."/>
            <person name="Ng W.-L."/>
            <person name="Kazmierczak K.M."/>
            <person name="Andrzejewski T.M."/>
            <person name="Davidsen T.M."/>
            <person name="Wayne K.J."/>
            <person name="Tettelin H."/>
            <person name="Glass J.I."/>
            <person name="Rusch D."/>
            <person name="Podicherti R."/>
            <person name="Tsui H.-C.T."/>
            <person name="Winkler M.E."/>
        </authorList>
    </citation>
    <scope>NUCLEOTIDE SEQUENCE</scope>
</reference>
<dbReference type="PANTHER" id="PTHR24096:SF267">
    <property type="entry name" value="MALONATE--COA LIGASE ACSF3, MITOCHONDRIAL"/>
    <property type="match status" value="1"/>
</dbReference>
<dbReference type="InterPro" id="IPR042099">
    <property type="entry name" value="ANL_N_sf"/>
</dbReference>
<dbReference type="AlphaFoldDB" id="A0A381R5R6"/>
<organism evidence="2">
    <name type="scientific">marine metagenome</name>
    <dbReference type="NCBI Taxonomy" id="408172"/>
    <lineage>
        <taxon>unclassified sequences</taxon>
        <taxon>metagenomes</taxon>
        <taxon>ecological metagenomes</taxon>
    </lineage>
</organism>
<dbReference type="EMBL" id="UINC01001612">
    <property type="protein sequence ID" value="SUZ84913.1"/>
    <property type="molecule type" value="Genomic_DNA"/>
</dbReference>
<feature type="domain" description="AMP-dependent synthetase/ligase" evidence="1">
    <location>
        <begin position="5"/>
        <end position="156"/>
    </location>
</feature>